<evidence type="ECO:0000313" key="2">
    <source>
        <dbReference type="Proteomes" id="UP000269669"/>
    </source>
</evidence>
<dbReference type="RefSeq" id="WP_125484595.1">
    <property type="nucleotide sequence ID" value="NZ_RSDW01000001.1"/>
</dbReference>
<dbReference type="Proteomes" id="UP000269669">
    <property type="component" value="Unassembled WGS sequence"/>
</dbReference>
<comment type="caution">
    <text evidence="1">The sequence shown here is derived from an EMBL/GenBank/DDBJ whole genome shotgun (WGS) entry which is preliminary data.</text>
</comment>
<dbReference type="InterPro" id="IPR038194">
    <property type="entry name" value="DUF3861_sf"/>
</dbReference>
<keyword evidence="2" id="KW-1185">Reference proteome</keyword>
<dbReference type="Pfam" id="PF12977">
    <property type="entry name" value="DUF3861"/>
    <property type="match status" value="1"/>
</dbReference>
<sequence length="104" mass="11594">MNSYRYRITVEMLTGAKGEAVEGRSLTFEAANHDDILEIVERMRSRLPFDENTTASLGVGLKLFSEVALVHRADPMFASIRPALSEFIGRLKKRPGELAELPTS</sequence>
<protein>
    <submittedName>
        <fullName evidence="1">Uncharacterized protein DUF3861</fullName>
    </submittedName>
</protein>
<dbReference type="Gene3D" id="3.10.20.850">
    <property type="entry name" value="Protein of unknown function DUF3861"/>
    <property type="match status" value="1"/>
</dbReference>
<dbReference type="OrthoDB" id="119700at2"/>
<organism evidence="1 2">
    <name type="scientific">Edaphobacter aggregans</name>
    <dbReference type="NCBI Taxonomy" id="570835"/>
    <lineage>
        <taxon>Bacteria</taxon>
        <taxon>Pseudomonadati</taxon>
        <taxon>Acidobacteriota</taxon>
        <taxon>Terriglobia</taxon>
        <taxon>Terriglobales</taxon>
        <taxon>Acidobacteriaceae</taxon>
        <taxon>Edaphobacter</taxon>
    </lineage>
</organism>
<gene>
    <name evidence="1" type="ORF">EDE15_1418</name>
</gene>
<evidence type="ECO:0000313" key="1">
    <source>
        <dbReference type="EMBL" id="RSL15912.1"/>
    </source>
</evidence>
<reference evidence="1 2" key="1">
    <citation type="submission" date="2018-12" db="EMBL/GenBank/DDBJ databases">
        <title>Sequencing of bacterial isolates from soil warming experiment in Harvard Forest, Massachusetts, USA.</title>
        <authorList>
            <person name="Deangelis K."/>
        </authorList>
    </citation>
    <scope>NUCLEOTIDE SEQUENCE [LARGE SCALE GENOMIC DNA]</scope>
    <source>
        <strain evidence="1 2">EB153</strain>
    </source>
</reference>
<accession>A0A3R9WFH2</accession>
<proteinExistence type="predicted"/>
<name>A0A3R9WFH2_9BACT</name>
<dbReference type="EMBL" id="RSDW01000001">
    <property type="protein sequence ID" value="RSL15912.1"/>
    <property type="molecule type" value="Genomic_DNA"/>
</dbReference>
<dbReference type="AlphaFoldDB" id="A0A3R9WFH2"/>
<dbReference type="InterPro" id="IPR024476">
    <property type="entry name" value="DUF3861"/>
</dbReference>